<name>A0A7J8N9Z4_9ROSI</name>
<gene>
    <name evidence="2" type="ORF">Golob_001038</name>
</gene>
<evidence type="ECO:0000313" key="2">
    <source>
        <dbReference type="EMBL" id="MBA0573781.1"/>
    </source>
</evidence>
<proteinExistence type="predicted"/>
<keyword evidence="3" id="KW-1185">Reference proteome</keyword>
<organism evidence="2 3">
    <name type="scientific">Gossypium lobatum</name>
    <dbReference type="NCBI Taxonomy" id="34289"/>
    <lineage>
        <taxon>Eukaryota</taxon>
        <taxon>Viridiplantae</taxon>
        <taxon>Streptophyta</taxon>
        <taxon>Embryophyta</taxon>
        <taxon>Tracheophyta</taxon>
        <taxon>Spermatophyta</taxon>
        <taxon>Magnoliopsida</taxon>
        <taxon>eudicotyledons</taxon>
        <taxon>Gunneridae</taxon>
        <taxon>Pentapetalae</taxon>
        <taxon>rosids</taxon>
        <taxon>malvids</taxon>
        <taxon>Malvales</taxon>
        <taxon>Malvaceae</taxon>
        <taxon>Malvoideae</taxon>
        <taxon>Gossypium</taxon>
    </lineage>
</organism>
<comment type="caution">
    <text evidence="2">The sequence shown here is derived from an EMBL/GenBank/DDBJ whole genome shotgun (WGS) entry which is preliminary data.</text>
</comment>
<feature type="region of interest" description="Disordered" evidence="1">
    <location>
        <begin position="1"/>
        <end position="23"/>
    </location>
</feature>
<sequence length="23" mass="2451">MQLGLDRGNEGGEGLSKVLSFQD</sequence>
<dbReference type="EMBL" id="JABEZX010000013">
    <property type="protein sequence ID" value="MBA0573781.1"/>
    <property type="molecule type" value="Genomic_DNA"/>
</dbReference>
<reference evidence="2 3" key="1">
    <citation type="journal article" date="2019" name="Genome Biol. Evol.">
        <title>Insights into the evolution of the New World diploid cottons (Gossypium, subgenus Houzingenia) based on genome sequencing.</title>
        <authorList>
            <person name="Grover C.E."/>
            <person name="Arick M.A. 2nd"/>
            <person name="Thrash A."/>
            <person name="Conover J.L."/>
            <person name="Sanders W.S."/>
            <person name="Peterson D.G."/>
            <person name="Frelichowski J.E."/>
            <person name="Scheffler J.A."/>
            <person name="Scheffler B.E."/>
            <person name="Wendel J.F."/>
        </authorList>
    </citation>
    <scope>NUCLEOTIDE SEQUENCE [LARGE SCALE GENOMIC DNA]</scope>
    <source>
        <strain evidence="2">157</strain>
        <tissue evidence="2">Leaf</tissue>
    </source>
</reference>
<dbReference type="Proteomes" id="UP000593572">
    <property type="component" value="Unassembled WGS sequence"/>
</dbReference>
<evidence type="ECO:0000256" key="1">
    <source>
        <dbReference type="SAM" id="MobiDB-lite"/>
    </source>
</evidence>
<protein>
    <submittedName>
        <fullName evidence="2">Uncharacterized protein</fullName>
    </submittedName>
</protein>
<dbReference type="AlphaFoldDB" id="A0A7J8N9Z4"/>
<evidence type="ECO:0000313" key="3">
    <source>
        <dbReference type="Proteomes" id="UP000593572"/>
    </source>
</evidence>
<accession>A0A7J8N9Z4</accession>